<accession>A0A9P5TWN9</accession>
<protein>
    <submittedName>
        <fullName evidence="2">Uncharacterized protein</fullName>
    </submittedName>
</protein>
<dbReference type="EMBL" id="JADNRY010000365">
    <property type="protein sequence ID" value="KAF9058575.1"/>
    <property type="molecule type" value="Genomic_DNA"/>
</dbReference>
<organism evidence="2 3">
    <name type="scientific">Rhodocollybia butyracea</name>
    <dbReference type="NCBI Taxonomy" id="206335"/>
    <lineage>
        <taxon>Eukaryota</taxon>
        <taxon>Fungi</taxon>
        <taxon>Dikarya</taxon>
        <taxon>Basidiomycota</taxon>
        <taxon>Agaricomycotina</taxon>
        <taxon>Agaricomycetes</taxon>
        <taxon>Agaricomycetidae</taxon>
        <taxon>Agaricales</taxon>
        <taxon>Marasmiineae</taxon>
        <taxon>Omphalotaceae</taxon>
        <taxon>Rhodocollybia</taxon>
    </lineage>
</organism>
<feature type="region of interest" description="Disordered" evidence="1">
    <location>
        <begin position="1"/>
        <end position="83"/>
    </location>
</feature>
<dbReference type="AlphaFoldDB" id="A0A9P5TWN9"/>
<evidence type="ECO:0000313" key="2">
    <source>
        <dbReference type="EMBL" id="KAF9058575.1"/>
    </source>
</evidence>
<evidence type="ECO:0000313" key="3">
    <source>
        <dbReference type="Proteomes" id="UP000772434"/>
    </source>
</evidence>
<evidence type="ECO:0000256" key="1">
    <source>
        <dbReference type="SAM" id="MobiDB-lite"/>
    </source>
</evidence>
<sequence>MLSAMTSTMTSTSASTSSPSNSASAMLQQRQQQQQYNATMGAWMPPLSGGQRMRLPERGEGIGMGGSMGGGSMERLSTMNDER</sequence>
<proteinExistence type="predicted"/>
<name>A0A9P5TWN9_9AGAR</name>
<comment type="caution">
    <text evidence="2">The sequence shown here is derived from an EMBL/GenBank/DDBJ whole genome shotgun (WGS) entry which is preliminary data.</text>
</comment>
<dbReference type="Proteomes" id="UP000772434">
    <property type="component" value="Unassembled WGS sequence"/>
</dbReference>
<keyword evidence="3" id="KW-1185">Reference proteome</keyword>
<gene>
    <name evidence="2" type="ORF">BDP27DRAFT_1432536</name>
</gene>
<feature type="compositionally biased region" description="Low complexity" evidence="1">
    <location>
        <begin position="1"/>
        <end position="35"/>
    </location>
</feature>
<feature type="compositionally biased region" description="Gly residues" evidence="1">
    <location>
        <begin position="61"/>
        <end position="72"/>
    </location>
</feature>
<reference evidence="2" key="1">
    <citation type="submission" date="2020-11" db="EMBL/GenBank/DDBJ databases">
        <authorList>
            <consortium name="DOE Joint Genome Institute"/>
            <person name="Ahrendt S."/>
            <person name="Riley R."/>
            <person name="Andreopoulos W."/>
            <person name="Labutti K."/>
            <person name="Pangilinan J."/>
            <person name="Ruiz-Duenas F.J."/>
            <person name="Barrasa J.M."/>
            <person name="Sanchez-Garcia M."/>
            <person name="Camarero S."/>
            <person name="Miyauchi S."/>
            <person name="Serrano A."/>
            <person name="Linde D."/>
            <person name="Babiker R."/>
            <person name="Drula E."/>
            <person name="Ayuso-Fernandez I."/>
            <person name="Pacheco R."/>
            <person name="Padilla G."/>
            <person name="Ferreira P."/>
            <person name="Barriuso J."/>
            <person name="Kellner H."/>
            <person name="Castanera R."/>
            <person name="Alfaro M."/>
            <person name="Ramirez L."/>
            <person name="Pisabarro A.G."/>
            <person name="Kuo A."/>
            <person name="Tritt A."/>
            <person name="Lipzen A."/>
            <person name="He G."/>
            <person name="Yan M."/>
            <person name="Ng V."/>
            <person name="Cullen D."/>
            <person name="Martin F."/>
            <person name="Rosso M.-N."/>
            <person name="Henrissat B."/>
            <person name="Hibbett D."/>
            <person name="Martinez A.T."/>
            <person name="Grigoriev I.V."/>
        </authorList>
    </citation>
    <scope>NUCLEOTIDE SEQUENCE</scope>
    <source>
        <strain evidence="2">AH 40177</strain>
    </source>
</reference>